<dbReference type="EMBL" id="AP018248">
    <property type="protein sequence ID" value="BAZ02681.1"/>
    <property type="molecule type" value="Genomic_DNA"/>
</dbReference>
<dbReference type="KEGG" id="ttq:NIES37_66940"/>
<feature type="transmembrane region" description="Helical" evidence="1">
    <location>
        <begin position="344"/>
        <end position="360"/>
    </location>
</feature>
<dbReference type="AlphaFoldDB" id="A0A1Z4NAE6"/>
<feature type="transmembrane region" description="Helical" evidence="1">
    <location>
        <begin position="283"/>
        <end position="301"/>
    </location>
</feature>
<feature type="transmembrane region" description="Helical" evidence="1">
    <location>
        <begin position="248"/>
        <end position="271"/>
    </location>
</feature>
<evidence type="ECO:0000313" key="4">
    <source>
        <dbReference type="Proteomes" id="UP000218785"/>
    </source>
</evidence>
<evidence type="ECO:0000259" key="2">
    <source>
        <dbReference type="Pfam" id="PF12146"/>
    </source>
</evidence>
<protein>
    <recommendedName>
        <fullName evidence="2">Serine aminopeptidase S33 domain-containing protein</fullName>
    </recommendedName>
</protein>
<organism evidence="3 4">
    <name type="scientific">Tolypothrix tenuis PCC 7101</name>
    <dbReference type="NCBI Taxonomy" id="231146"/>
    <lineage>
        <taxon>Bacteria</taxon>
        <taxon>Bacillati</taxon>
        <taxon>Cyanobacteriota</taxon>
        <taxon>Cyanophyceae</taxon>
        <taxon>Nostocales</taxon>
        <taxon>Tolypothrichaceae</taxon>
        <taxon>Tolypothrix</taxon>
    </lineage>
</organism>
<dbReference type="SUPFAM" id="SSF53474">
    <property type="entry name" value="alpha/beta-Hydrolases"/>
    <property type="match status" value="1"/>
</dbReference>
<keyword evidence="1" id="KW-0472">Membrane</keyword>
<reference evidence="3 4" key="1">
    <citation type="submission" date="2017-06" db="EMBL/GenBank/DDBJ databases">
        <title>Genome sequencing of cyanobaciteial culture collection at National Institute for Environmental Studies (NIES).</title>
        <authorList>
            <person name="Hirose Y."/>
            <person name="Shimura Y."/>
            <person name="Fujisawa T."/>
            <person name="Nakamura Y."/>
            <person name="Kawachi M."/>
        </authorList>
    </citation>
    <scope>NUCLEOTIDE SEQUENCE [LARGE SCALE GENOMIC DNA]</scope>
    <source>
        <strain evidence="3 4">NIES-37</strain>
    </source>
</reference>
<name>A0A1Z4NAE6_9CYAN</name>
<dbReference type="Proteomes" id="UP000218785">
    <property type="component" value="Chromosome"/>
</dbReference>
<dbReference type="InterPro" id="IPR050261">
    <property type="entry name" value="FrsA_esterase"/>
</dbReference>
<dbReference type="Gene3D" id="3.40.50.1820">
    <property type="entry name" value="alpha/beta hydrolase"/>
    <property type="match status" value="1"/>
</dbReference>
<dbReference type="PANTHER" id="PTHR22946">
    <property type="entry name" value="DIENELACTONE HYDROLASE DOMAIN-CONTAINING PROTEIN-RELATED"/>
    <property type="match status" value="1"/>
</dbReference>
<dbReference type="InterPro" id="IPR029058">
    <property type="entry name" value="AB_hydrolase_fold"/>
</dbReference>
<gene>
    <name evidence="3" type="ORF">NIES37_66940</name>
</gene>
<sequence length="365" mass="39268">MTKKRLLVLIFALLLIALSWWSVVSARAGLVVRQLQREGVPLLYVAPENALKVPGVLVAHGYAGSKQLMLGYAYVLAHAGYAVMLWDFDGHGSNALPLQTNSLQKNLDIAYAALVAQPEVDALRLATLGHSMGSGAVMAAAIGNVNRYAATVAVSPTGASITNNVPQNLLLQAGSWENRFVANAERLLRAGGGENHQFAQGQARKLVIIPNAEHITILFRHDSHQAAKDWLNSTFRLNSQSNYVDYRMLWYFLHLLAWLTLLAAVSPVLATSSIIDRAGQLKSWMGLLVAPLVATGTLMLINRLGNIDNLGGVLVGGAVSIWFGVAGISWLIAMAKLQLPSPRALVIGITLFIMCGSFLARTSSN</sequence>
<evidence type="ECO:0000313" key="3">
    <source>
        <dbReference type="EMBL" id="BAZ02681.1"/>
    </source>
</evidence>
<dbReference type="RefSeq" id="WP_096583078.1">
    <property type="nucleotide sequence ID" value="NZ_CAWNJS010000001.1"/>
</dbReference>
<proteinExistence type="predicted"/>
<accession>A0A1Z4NAE6</accession>
<keyword evidence="1" id="KW-1133">Transmembrane helix</keyword>
<evidence type="ECO:0000256" key="1">
    <source>
        <dbReference type="SAM" id="Phobius"/>
    </source>
</evidence>
<keyword evidence="4" id="KW-1185">Reference proteome</keyword>
<dbReference type="InterPro" id="IPR022742">
    <property type="entry name" value="Hydrolase_4"/>
</dbReference>
<keyword evidence="1" id="KW-0812">Transmembrane</keyword>
<feature type="domain" description="Serine aminopeptidase S33" evidence="2">
    <location>
        <begin position="56"/>
        <end position="180"/>
    </location>
</feature>
<dbReference type="Pfam" id="PF12146">
    <property type="entry name" value="Hydrolase_4"/>
    <property type="match status" value="1"/>
</dbReference>
<feature type="transmembrane region" description="Helical" evidence="1">
    <location>
        <begin position="313"/>
        <end position="332"/>
    </location>
</feature>